<dbReference type="KEGG" id="smar:SM39_0563"/>
<dbReference type="InterPro" id="IPR006141">
    <property type="entry name" value="Intein_N"/>
</dbReference>
<evidence type="ECO:0000256" key="1">
    <source>
        <dbReference type="SAM" id="MobiDB-lite"/>
    </source>
</evidence>
<feature type="domain" description="Phage head morphogenesis" evidence="2">
    <location>
        <begin position="165"/>
        <end position="267"/>
    </location>
</feature>
<organism evidence="3">
    <name type="scientific">Serratia marcescens SM39</name>
    <dbReference type="NCBI Taxonomy" id="1334564"/>
    <lineage>
        <taxon>Bacteria</taxon>
        <taxon>Pseudomonadati</taxon>
        <taxon>Pseudomonadota</taxon>
        <taxon>Gammaproteobacteria</taxon>
        <taxon>Enterobacterales</taxon>
        <taxon>Yersiniaceae</taxon>
        <taxon>Serratia</taxon>
    </lineage>
</organism>
<dbReference type="AlphaFoldDB" id="A0AAT9DSZ2"/>
<protein>
    <submittedName>
        <fullName evidence="3">Phage head assembly protein</fullName>
    </submittedName>
</protein>
<feature type="region of interest" description="Disordered" evidence="1">
    <location>
        <begin position="439"/>
        <end position="462"/>
    </location>
</feature>
<reference evidence="3" key="1">
    <citation type="journal article" date="2014" name="Genome Biol. Evol.">
        <title>Genome evolution and plasticity of Serratia marcescens, an important multidrug-resistant nosocomial pathogen.</title>
        <authorList>
            <person name="Iguchi A."/>
            <person name="Nagaya Y."/>
            <person name="Pradel E."/>
            <person name="Ooka T."/>
            <person name="Ogura Y."/>
            <person name="Katsura K."/>
            <person name="Kurokawa K."/>
            <person name="Oshima K."/>
            <person name="Hattori M."/>
            <person name="Parkhill J."/>
            <person name="Sebaihia M."/>
            <person name="Coulthurst S.J."/>
            <person name="Gotoh N."/>
            <person name="Thomson N.R."/>
            <person name="Ewbank J.J."/>
            <person name="Hayashi T."/>
        </authorList>
    </citation>
    <scope>NUCLEOTIDE SEQUENCE</scope>
    <source>
        <strain evidence="3">SM39</strain>
    </source>
</reference>
<proteinExistence type="predicted"/>
<evidence type="ECO:0000313" key="3">
    <source>
        <dbReference type="EMBL" id="BAO32625.1"/>
    </source>
</evidence>
<dbReference type="PROSITE" id="PS50817">
    <property type="entry name" value="INTEIN_N_TER"/>
    <property type="match status" value="1"/>
</dbReference>
<dbReference type="Pfam" id="PF04233">
    <property type="entry name" value="Phage_Mu_F"/>
    <property type="match status" value="1"/>
</dbReference>
<dbReference type="PROSITE" id="PS50818">
    <property type="entry name" value="INTEIN_C_TER"/>
    <property type="match status" value="1"/>
</dbReference>
<dbReference type="CDD" id="cd00081">
    <property type="entry name" value="Hint"/>
    <property type="match status" value="1"/>
</dbReference>
<dbReference type="SUPFAM" id="SSF51294">
    <property type="entry name" value="Hedgehog/intein (Hint) domain"/>
    <property type="match status" value="1"/>
</dbReference>
<gene>
    <name evidence="3" type="ORF">SM39_0563</name>
</gene>
<dbReference type="InterPro" id="IPR036844">
    <property type="entry name" value="Hint_dom_sf"/>
</dbReference>
<feature type="compositionally biased region" description="Polar residues" evidence="1">
    <location>
        <begin position="452"/>
        <end position="462"/>
    </location>
</feature>
<dbReference type="InterPro" id="IPR006528">
    <property type="entry name" value="Phage_head_morphogenesis_dom"/>
</dbReference>
<evidence type="ECO:0000259" key="2">
    <source>
        <dbReference type="Pfam" id="PF04233"/>
    </source>
</evidence>
<dbReference type="NCBIfam" id="TIGR01445">
    <property type="entry name" value="intein_Nterm"/>
    <property type="match status" value="1"/>
</dbReference>
<dbReference type="GO" id="GO:0016539">
    <property type="term" value="P:intein-mediated protein splicing"/>
    <property type="evidence" value="ECO:0007669"/>
    <property type="project" value="InterPro"/>
</dbReference>
<dbReference type="EMBL" id="AP013063">
    <property type="protein sequence ID" value="BAO32625.1"/>
    <property type="molecule type" value="Genomic_DNA"/>
</dbReference>
<dbReference type="InterPro" id="IPR030934">
    <property type="entry name" value="Intein_C"/>
</dbReference>
<name>A0AAT9DSZ2_SERMA</name>
<accession>A0AAT9DSZ2</accession>
<sequence>MTKKPKPPILPSNIKDPTGVDKLERGAMREFAKRMKLITKSYIDILNRIPAEPVVNERYTFRLDQGLLSMLLQNGEALVDEILLEGGEFNLWFFGRYVSVAYQRGTAQEYYNLSQQSSAYAAGQQDVPNILLSEPYQLRLILVRAREFEEMKGLSAQVKSDMARILTDGIARGLNPRDVAKNLNEQTGIETRRANRIARTEITTALRRARWDEAQDAQDRYGIKTKLLHISALSPTTRATHAARHAHLYTQDEVREWYTKNGNAINCFLPDTDVQGRFIAGSKSYYEGMVIKLVTRSGRNLTVTPNHPVMTGRGLIAANEITERDNLFTYGSNVENSIRVGDLYDKHGISAIKDVFSSLVESSHSIFRRVSAVDFHGDGSSCNGDIHIVRSDRVLAVACDTHTSKMLDYLAFIHANSIGTLIHGTPFSDLIGVNLSSSDVKGGSRDRAPFLQSGSGKSVDSSGAFTPALNARSFKSSLNSSAGRSDYFGDGLLRESGHIEADDVVSIERSFFEGHVYDLEEVSGLMIANEIIASNCKCSQLSVLVDDKGNPLTPSVIDKAKQTFNDMKERDYKWAEG</sequence>
<dbReference type="Gene3D" id="2.170.16.10">
    <property type="entry name" value="Hedgehog/Intein (Hint) domain"/>
    <property type="match status" value="1"/>
</dbReference>